<dbReference type="AlphaFoldDB" id="A0A0P6BWZ2"/>
<accession>A0A0P6BWZ2</accession>
<dbReference type="Proteomes" id="UP000076858">
    <property type="component" value="Unassembled WGS sequence"/>
</dbReference>
<keyword evidence="2" id="KW-1185">Reference proteome</keyword>
<sequence>MRKSWRRRVDREHGRASMETRMMVLRGKHWGYLRPFEVKQPEFVVSPSSFFSKQSRFSAEGGKALLVA</sequence>
<evidence type="ECO:0000313" key="2">
    <source>
        <dbReference type="Proteomes" id="UP000076858"/>
    </source>
</evidence>
<comment type="caution">
    <text evidence="1">The sequence shown here is derived from an EMBL/GenBank/DDBJ whole genome shotgun (WGS) entry which is preliminary data.</text>
</comment>
<dbReference type="EMBL" id="LRGB01001581">
    <property type="protein sequence ID" value="KZS11216.1"/>
    <property type="molecule type" value="Genomic_DNA"/>
</dbReference>
<name>A0A0P6BWZ2_9CRUS</name>
<reference evidence="1 2" key="1">
    <citation type="submission" date="2016-03" db="EMBL/GenBank/DDBJ databases">
        <title>EvidentialGene: Evidence-directed Construction of Genes on Genomes.</title>
        <authorList>
            <person name="Gilbert D.G."/>
            <person name="Choi J.-H."/>
            <person name="Mockaitis K."/>
            <person name="Colbourne J."/>
            <person name="Pfrender M."/>
        </authorList>
    </citation>
    <scope>NUCLEOTIDE SEQUENCE [LARGE SCALE GENOMIC DNA]</scope>
    <source>
        <strain evidence="1 2">Xinb3</strain>
        <tissue evidence="1">Complete organism</tissue>
    </source>
</reference>
<evidence type="ECO:0000313" key="1">
    <source>
        <dbReference type="EMBL" id="KZS11216.1"/>
    </source>
</evidence>
<proteinExistence type="predicted"/>
<organism evidence="1 2">
    <name type="scientific">Daphnia magna</name>
    <dbReference type="NCBI Taxonomy" id="35525"/>
    <lineage>
        <taxon>Eukaryota</taxon>
        <taxon>Metazoa</taxon>
        <taxon>Ecdysozoa</taxon>
        <taxon>Arthropoda</taxon>
        <taxon>Crustacea</taxon>
        <taxon>Branchiopoda</taxon>
        <taxon>Diplostraca</taxon>
        <taxon>Cladocera</taxon>
        <taxon>Anomopoda</taxon>
        <taxon>Daphniidae</taxon>
        <taxon>Daphnia</taxon>
    </lineage>
</organism>
<protein>
    <submittedName>
        <fullName evidence="1">Uncharacterized protein</fullName>
    </submittedName>
</protein>
<gene>
    <name evidence="1" type="ORF">APZ42_024002</name>
</gene>